<feature type="signal peptide" evidence="1">
    <location>
        <begin position="1"/>
        <end position="15"/>
    </location>
</feature>
<protein>
    <submittedName>
        <fullName evidence="2">Uncharacterized protein</fullName>
    </submittedName>
</protein>
<sequence>MILILCLYMFIGVNGLRKAYERLRKELEAKGSQEEAKNHETGHRVTSSVPGSVSECILLTPAQRAKFGAEVAKESARNEKIAKKSLKAKIQSLCVRTKGAYAYALPCLGRHVLAGTGPYAYAPKGSMRTHQ</sequence>
<evidence type="ECO:0000313" key="3">
    <source>
        <dbReference type="Proteomes" id="UP001341840"/>
    </source>
</evidence>
<accession>A0ABU6XJQ2</accession>
<dbReference type="EMBL" id="JASCZI010211901">
    <property type="protein sequence ID" value="MED6197441.1"/>
    <property type="molecule type" value="Genomic_DNA"/>
</dbReference>
<evidence type="ECO:0000256" key="1">
    <source>
        <dbReference type="SAM" id="SignalP"/>
    </source>
</evidence>
<keyword evidence="1" id="KW-0732">Signal</keyword>
<dbReference type="Proteomes" id="UP001341840">
    <property type="component" value="Unassembled WGS sequence"/>
</dbReference>
<reference evidence="2 3" key="1">
    <citation type="journal article" date="2023" name="Plants (Basel)">
        <title>Bridging the Gap: Combining Genomics and Transcriptomics Approaches to Understand Stylosanthes scabra, an Orphan Legume from the Brazilian Caatinga.</title>
        <authorList>
            <person name="Ferreira-Neto J.R.C."/>
            <person name="da Silva M.D."/>
            <person name="Binneck E."/>
            <person name="de Melo N.F."/>
            <person name="da Silva R.H."/>
            <person name="de Melo A.L.T.M."/>
            <person name="Pandolfi V."/>
            <person name="Bustamante F.O."/>
            <person name="Brasileiro-Vidal A.C."/>
            <person name="Benko-Iseppon A.M."/>
        </authorList>
    </citation>
    <scope>NUCLEOTIDE SEQUENCE [LARGE SCALE GENOMIC DNA]</scope>
    <source>
        <tissue evidence="2">Leaves</tissue>
    </source>
</reference>
<gene>
    <name evidence="2" type="ORF">PIB30_056507</name>
</gene>
<comment type="caution">
    <text evidence="2">The sequence shown here is derived from an EMBL/GenBank/DDBJ whole genome shotgun (WGS) entry which is preliminary data.</text>
</comment>
<keyword evidence="3" id="KW-1185">Reference proteome</keyword>
<organism evidence="2 3">
    <name type="scientific">Stylosanthes scabra</name>
    <dbReference type="NCBI Taxonomy" id="79078"/>
    <lineage>
        <taxon>Eukaryota</taxon>
        <taxon>Viridiplantae</taxon>
        <taxon>Streptophyta</taxon>
        <taxon>Embryophyta</taxon>
        <taxon>Tracheophyta</taxon>
        <taxon>Spermatophyta</taxon>
        <taxon>Magnoliopsida</taxon>
        <taxon>eudicotyledons</taxon>
        <taxon>Gunneridae</taxon>
        <taxon>Pentapetalae</taxon>
        <taxon>rosids</taxon>
        <taxon>fabids</taxon>
        <taxon>Fabales</taxon>
        <taxon>Fabaceae</taxon>
        <taxon>Papilionoideae</taxon>
        <taxon>50 kb inversion clade</taxon>
        <taxon>dalbergioids sensu lato</taxon>
        <taxon>Dalbergieae</taxon>
        <taxon>Pterocarpus clade</taxon>
        <taxon>Stylosanthes</taxon>
    </lineage>
</organism>
<feature type="chain" id="PRO_5045648117" evidence="1">
    <location>
        <begin position="16"/>
        <end position="131"/>
    </location>
</feature>
<evidence type="ECO:0000313" key="2">
    <source>
        <dbReference type="EMBL" id="MED6197441.1"/>
    </source>
</evidence>
<proteinExistence type="predicted"/>
<name>A0ABU6XJQ2_9FABA</name>